<dbReference type="RefSeq" id="XP_001876915.1">
    <property type="nucleotide sequence ID" value="XM_001876880.1"/>
</dbReference>
<dbReference type="KEGG" id="lbc:LACBIDRAFT_323265"/>
<dbReference type="InParanoid" id="B0CZN5"/>
<feature type="region of interest" description="Disordered" evidence="1">
    <location>
        <begin position="63"/>
        <end position="101"/>
    </location>
</feature>
<protein>
    <submittedName>
        <fullName evidence="2">Predicted protein</fullName>
    </submittedName>
</protein>
<proteinExistence type="predicted"/>
<keyword evidence="3" id="KW-1185">Reference proteome</keyword>
<organism evidence="3">
    <name type="scientific">Laccaria bicolor (strain S238N-H82 / ATCC MYA-4686)</name>
    <name type="common">Bicoloured deceiver</name>
    <name type="synonym">Laccaria laccata var. bicolor</name>
    <dbReference type="NCBI Taxonomy" id="486041"/>
    <lineage>
        <taxon>Eukaryota</taxon>
        <taxon>Fungi</taxon>
        <taxon>Dikarya</taxon>
        <taxon>Basidiomycota</taxon>
        <taxon>Agaricomycotina</taxon>
        <taxon>Agaricomycetes</taxon>
        <taxon>Agaricomycetidae</taxon>
        <taxon>Agaricales</taxon>
        <taxon>Agaricineae</taxon>
        <taxon>Hydnangiaceae</taxon>
        <taxon>Laccaria</taxon>
    </lineage>
</organism>
<dbReference type="AlphaFoldDB" id="B0CZN5"/>
<reference evidence="2 3" key="1">
    <citation type="journal article" date="2008" name="Nature">
        <title>The genome of Laccaria bicolor provides insights into mycorrhizal symbiosis.</title>
        <authorList>
            <person name="Martin F."/>
            <person name="Aerts A."/>
            <person name="Ahren D."/>
            <person name="Brun A."/>
            <person name="Danchin E.G.J."/>
            <person name="Duchaussoy F."/>
            <person name="Gibon J."/>
            <person name="Kohler A."/>
            <person name="Lindquist E."/>
            <person name="Pereda V."/>
            <person name="Salamov A."/>
            <person name="Shapiro H.J."/>
            <person name="Wuyts J."/>
            <person name="Blaudez D."/>
            <person name="Buee M."/>
            <person name="Brokstein P."/>
            <person name="Canbaeck B."/>
            <person name="Cohen D."/>
            <person name="Courty P.E."/>
            <person name="Coutinho P.M."/>
            <person name="Delaruelle C."/>
            <person name="Detter J.C."/>
            <person name="Deveau A."/>
            <person name="DiFazio S."/>
            <person name="Duplessis S."/>
            <person name="Fraissinet-Tachet L."/>
            <person name="Lucic E."/>
            <person name="Frey-Klett P."/>
            <person name="Fourrey C."/>
            <person name="Feussner I."/>
            <person name="Gay G."/>
            <person name="Grimwood J."/>
            <person name="Hoegger P.J."/>
            <person name="Jain P."/>
            <person name="Kilaru S."/>
            <person name="Labbe J."/>
            <person name="Lin Y.C."/>
            <person name="Legue V."/>
            <person name="Le Tacon F."/>
            <person name="Marmeisse R."/>
            <person name="Melayah D."/>
            <person name="Montanini B."/>
            <person name="Muratet M."/>
            <person name="Nehls U."/>
            <person name="Niculita-Hirzel H."/>
            <person name="Oudot-Le Secq M.P."/>
            <person name="Peter M."/>
            <person name="Quesneville H."/>
            <person name="Rajashekar B."/>
            <person name="Reich M."/>
            <person name="Rouhier N."/>
            <person name="Schmutz J."/>
            <person name="Yin T."/>
            <person name="Chalot M."/>
            <person name="Henrissat B."/>
            <person name="Kuees U."/>
            <person name="Lucas S."/>
            <person name="Van de Peer Y."/>
            <person name="Podila G.K."/>
            <person name="Polle A."/>
            <person name="Pukkila P.J."/>
            <person name="Richardson P.M."/>
            <person name="Rouze P."/>
            <person name="Sanders I.R."/>
            <person name="Stajich J.E."/>
            <person name="Tunlid A."/>
            <person name="Tuskan G."/>
            <person name="Grigoriev I.V."/>
        </authorList>
    </citation>
    <scope>NUCLEOTIDE SEQUENCE [LARGE SCALE GENOMIC DNA]</scope>
    <source>
        <strain evidence="3">S238N-H82 / ATCC MYA-4686</strain>
    </source>
</reference>
<dbReference type="GeneID" id="6072217"/>
<dbReference type="HOGENOM" id="CLU_2292184_0_0_1"/>
<evidence type="ECO:0000313" key="3">
    <source>
        <dbReference type="Proteomes" id="UP000001194"/>
    </source>
</evidence>
<evidence type="ECO:0000256" key="1">
    <source>
        <dbReference type="SAM" id="MobiDB-lite"/>
    </source>
</evidence>
<accession>B0CZN5</accession>
<sequence>MRSRRGTGFPSACPQPVAVSQCSNITPLIIDVTLPLLLSTIQVIQNSPSHCGFAVCLGFARKTSPNGSNKRQTHRIDQTKAQQKRESRRAGNKRTWWRNTG</sequence>
<evidence type="ECO:0000313" key="2">
    <source>
        <dbReference type="EMBL" id="EDR12651.1"/>
    </source>
</evidence>
<gene>
    <name evidence="2" type="ORF">LACBIDRAFT_323265</name>
</gene>
<dbReference type="EMBL" id="DS547094">
    <property type="protein sequence ID" value="EDR12651.1"/>
    <property type="molecule type" value="Genomic_DNA"/>
</dbReference>
<name>B0CZN5_LACBS</name>
<dbReference type="Proteomes" id="UP000001194">
    <property type="component" value="Unassembled WGS sequence"/>
</dbReference>
<feature type="compositionally biased region" description="Basic and acidic residues" evidence="1">
    <location>
        <begin position="74"/>
        <end position="89"/>
    </location>
</feature>
<feature type="compositionally biased region" description="Basic residues" evidence="1">
    <location>
        <begin position="90"/>
        <end position="101"/>
    </location>
</feature>